<dbReference type="PANTHER" id="PTHR34468">
    <property type="entry name" value="MICROTUBULE-ASSOCIATED FUTSCH-LIKE PROTEIN"/>
    <property type="match status" value="1"/>
</dbReference>
<accession>A0AA88CPL8</accession>
<keyword evidence="3" id="KW-1185">Reference proteome</keyword>
<comment type="caution">
    <text evidence="2">The sequence shown here is derived from an EMBL/GenBank/DDBJ whole genome shotgun (WGS) entry which is preliminary data.</text>
</comment>
<name>A0AA88CPL8_FICCA</name>
<sequence>MVSISNYAKPIRKLRFELKRYLARNGHLAGQTEWKEVCISYGILEEEKETESFDSAIRKLGLPETTSVEPDQELPEDPEHHVLCENETD</sequence>
<evidence type="ECO:0000313" key="3">
    <source>
        <dbReference type="Proteomes" id="UP001187192"/>
    </source>
</evidence>
<reference evidence="2" key="1">
    <citation type="submission" date="2023-07" db="EMBL/GenBank/DDBJ databases">
        <title>draft genome sequence of fig (Ficus carica).</title>
        <authorList>
            <person name="Takahashi T."/>
            <person name="Nishimura K."/>
        </authorList>
    </citation>
    <scope>NUCLEOTIDE SEQUENCE</scope>
</reference>
<dbReference type="AlphaFoldDB" id="A0AA88CPL8"/>
<organism evidence="2 3">
    <name type="scientific">Ficus carica</name>
    <name type="common">Common fig</name>
    <dbReference type="NCBI Taxonomy" id="3494"/>
    <lineage>
        <taxon>Eukaryota</taxon>
        <taxon>Viridiplantae</taxon>
        <taxon>Streptophyta</taxon>
        <taxon>Embryophyta</taxon>
        <taxon>Tracheophyta</taxon>
        <taxon>Spermatophyta</taxon>
        <taxon>Magnoliopsida</taxon>
        <taxon>eudicotyledons</taxon>
        <taxon>Gunneridae</taxon>
        <taxon>Pentapetalae</taxon>
        <taxon>rosids</taxon>
        <taxon>fabids</taxon>
        <taxon>Rosales</taxon>
        <taxon>Moraceae</taxon>
        <taxon>Ficeae</taxon>
        <taxon>Ficus</taxon>
    </lineage>
</organism>
<feature type="compositionally biased region" description="Basic and acidic residues" evidence="1">
    <location>
        <begin position="77"/>
        <end position="89"/>
    </location>
</feature>
<protein>
    <submittedName>
        <fullName evidence="2">Uncharacterized protein</fullName>
    </submittedName>
</protein>
<evidence type="ECO:0000256" key="1">
    <source>
        <dbReference type="SAM" id="MobiDB-lite"/>
    </source>
</evidence>
<dbReference type="PANTHER" id="PTHR34468:SF3">
    <property type="entry name" value="OS03G0288900 PROTEIN"/>
    <property type="match status" value="1"/>
</dbReference>
<dbReference type="Proteomes" id="UP001187192">
    <property type="component" value="Unassembled WGS sequence"/>
</dbReference>
<dbReference type="EMBL" id="BTGU01000001">
    <property type="protein sequence ID" value="GMN24657.1"/>
    <property type="molecule type" value="Genomic_DNA"/>
</dbReference>
<feature type="region of interest" description="Disordered" evidence="1">
    <location>
        <begin position="66"/>
        <end position="89"/>
    </location>
</feature>
<evidence type="ECO:0000313" key="2">
    <source>
        <dbReference type="EMBL" id="GMN24657.1"/>
    </source>
</evidence>
<proteinExistence type="predicted"/>
<gene>
    <name evidence="2" type="ORF">TIFTF001_000653</name>
</gene>